<dbReference type="PRINTS" id="PR01438">
    <property type="entry name" value="UNVRSLSTRESS"/>
</dbReference>
<comment type="caution">
    <text evidence="3">The sequence shown here is derived from an EMBL/GenBank/DDBJ whole genome shotgun (WGS) entry which is preliminary data.</text>
</comment>
<evidence type="ECO:0000313" key="4">
    <source>
        <dbReference type="Proteomes" id="UP001652503"/>
    </source>
</evidence>
<dbReference type="Proteomes" id="UP001652503">
    <property type="component" value="Unassembled WGS sequence"/>
</dbReference>
<comment type="similarity">
    <text evidence="1">Belongs to the universal stress protein A family.</text>
</comment>
<proteinExistence type="inferred from homology"/>
<protein>
    <submittedName>
        <fullName evidence="3">Universal stress protein</fullName>
    </submittedName>
</protein>
<dbReference type="Pfam" id="PF00582">
    <property type="entry name" value="Usp"/>
    <property type="match status" value="1"/>
</dbReference>
<dbReference type="InterPro" id="IPR006015">
    <property type="entry name" value="Universal_stress_UspA"/>
</dbReference>
<keyword evidence="4" id="KW-1185">Reference proteome</keyword>
<gene>
    <name evidence="3" type="ORF">OE647_01700</name>
</gene>
<feature type="domain" description="UspA" evidence="2">
    <location>
        <begin position="156"/>
        <end position="278"/>
    </location>
</feature>
<accession>A0ABT2YX53</accession>
<dbReference type="SUPFAM" id="SSF52402">
    <property type="entry name" value="Adenine nucleotide alpha hydrolases-like"/>
    <property type="match status" value="2"/>
</dbReference>
<evidence type="ECO:0000256" key="1">
    <source>
        <dbReference type="ARBA" id="ARBA00008791"/>
    </source>
</evidence>
<dbReference type="EMBL" id="JAOWLA010000001">
    <property type="protein sequence ID" value="MCV2863449.1"/>
    <property type="molecule type" value="Genomic_DNA"/>
</dbReference>
<organism evidence="3 4">
    <name type="scientific">Albidovulum sediminicola</name>
    <dbReference type="NCBI Taxonomy" id="2984331"/>
    <lineage>
        <taxon>Bacteria</taxon>
        <taxon>Pseudomonadati</taxon>
        <taxon>Pseudomonadota</taxon>
        <taxon>Alphaproteobacteria</taxon>
        <taxon>Rhodobacterales</taxon>
        <taxon>Paracoccaceae</taxon>
        <taxon>Albidovulum</taxon>
    </lineage>
</organism>
<name>A0ABT2YX53_9RHOB</name>
<dbReference type="PANTHER" id="PTHR46268">
    <property type="entry name" value="STRESS RESPONSE PROTEIN NHAX"/>
    <property type="match status" value="1"/>
</dbReference>
<evidence type="ECO:0000259" key="2">
    <source>
        <dbReference type="Pfam" id="PF00582"/>
    </source>
</evidence>
<reference evidence="3 4" key="1">
    <citation type="submission" date="2022-10" db="EMBL/GenBank/DDBJ databases">
        <title>Defluviimonas sp. nov., isolated from ocean surface water.</title>
        <authorList>
            <person name="He W."/>
            <person name="Wang L."/>
            <person name="Zhang D.-F."/>
        </authorList>
    </citation>
    <scope>NUCLEOTIDE SEQUENCE [LARGE SCALE GENOMIC DNA]</scope>
    <source>
        <strain evidence="3 4">WL0075</strain>
    </source>
</reference>
<sequence length="279" mass="30070">MGYKSILTIVTDPKLSATQIDAAVALARREDAHLDILCLGIDRAQTGYYYAGATAALHQETFEYARAEAAEIENAVRARMASEEIRWAVDTVVTQIATLTEPVAVEARFSDLVVLPQPYGGKDQHDLEAVLEAALFDGRAPVLVLPPAGLSATPPQRIVIAWNQSDESLIAIRAALPILKAASIVNITVIDPPSHGPERSDPGGLLSQFLARHGVKTEVSVLAKTLPRVSEVLCRHARDIDADMIVMGGYGHSRFREAILGGATRDMLEIAQIPVLMAH</sequence>
<dbReference type="RefSeq" id="WP_263719856.1">
    <property type="nucleotide sequence ID" value="NZ_JAOWLA010000001.1"/>
</dbReference>
<dbReference type="CDD" id="cd00293">
    <property type="entry name" value="USP-like"/>
    <property type="match status" value="1"/>
</dbReference>
<dbReference type="PANTHER" id="PTHR46268:SF15">
    <property type="entry name" value="UNIVERSAL STRESS PROTEIN HP_0031"/>
    <property type="match status" value="1"/>
</dbReference>
<dbReference type="Gene3D" id="3.40.50.12370">
    <property type="match status" value="1"/>
</dbReference>
<evidence type="ECO:0000313" key="3">
    <source>
        <dbReference type="EMBL" id="MCV2863449.1"/>
    </source>
</evidence>
<dbReference type="InterPro" id="IPR006016">
    <property type="entry name" value="UspA"/>
</dbReference>